<dbReference type="RefSeq" id="WP_209139438.1">
    <property type="nucleotide sequence ID" value="NZ_JAGHKO010000002.1"/>
</dbReference>
<evidence type="ECO:0000256" key="1">
    <source>
        <dbReference type="SAM" id="SignalP"/>
    </source>
</evidence>
<accession>A0ABS3YTZ1</accession>
<dbReference type="Proteomes" id="UP000677244">
    <property type="component" value="Unassembled WGS sequence"/>
</dbReference>
<keyword evidence="3" id="KW-1185">Reference proteome</keyword>
<evidence type="ECO:0008006" key="4">
    <source>
        <dbReference type="Google" id="ProtNLM"/>
    </source>
</evidence>
<proteinExistence type="predicted"/>
<reference evidence="2 3" key="1">
    <citation type="submission" date="2021-03" db="EMBL/GenBank/DDBJ databases">
        <title>Assistant Professor.</title>
        <authorList>
            <person name="Huq M.A."/>
        </authorList>
    </citation>
    <scope>NUCLEOTIDE SEQUENCE [LARGE SCALE GENOMIC DNA]</scope>
    <source>
        <strain evidence="2 3">MAH-29</strain>
    </source>
</reference>
<sequence length="343" mass="37585">MKNVLVYSLALVIATAPLLINTACNKSSSSSSDLVGNWAISDYFDGPARSEAVLFKIADTVFVGTGLSDNKRFADFWKYSLDKRYWTKIKDFSGGVRSSGVAFALGKKGYVGTGYDTQVNYTNDMWEYSVDSNGWAKKNNFGGTPRVDAVAFVDANGKAYIATGYDDSYLKDVWQYNQANDSWTQKAGIAGSKRKEATTFTIDGKVYLISGNNNGTALNDIQVYEPNGDTWTTLRKLTNTSDESYDDKYTSIIRYNAVAFVMGGKGYLATGENGSLNSHTWEYDAAADTWTEKTAFSGTARTGALGFTLADRGFVLAGRSGTAPFDNMYELQPNIEDNDQDNQ</sequence>
<dbReference type="Gene3D" id="2.120.10.80">
    <property type="entry name" value="Kelch-type beta propeller"/>
    <property type="match status" value="2"/>
</dbReference>
<organism evidence="2 3">
    <name type="scientific">Niastella soli</name>
    <dbReference type="NCBI Taxonomy" id="2821487"/>
    <lineage>
        <taxon>Bacteria</taxon>
        <taxon>Pseudomonadati</taxon>
        <taxon>Bacteroidota</taxon>
        <taxon>Chitinophagia</taxon>
        <taxon>Chitinophagales</taxon>
        <taxon>Chitinophagaceae</taxon>
        <taxon>Niastella</taxon>
    </lineage>
</organism>
<dbReference type="SUPFAM" id="SSF117281">
    <property type="entry name" value="Kelch motif"/>
    <property type="match status" value="2"/>
</dbReference>
<comment type="caution">
    <text evidence="2">The sequence shown here is derived from an EMBL/GenBank/DDBJ whole genome shotgun (WGS) entry which is preliminary data.</text>
</comment>
<protein>
    <recommendedName>
        <fullName evidence="4">Galactose oxidase</fullName>
    </recommendedName>
</protein>
<dbReference type="PANTHER" id="PTHR45632">
    <property type="entry name" value="LD33804P"/>
    <property type="match status" value="1"/>
</dbReference>
<dbReference type="InterPro" id="IPR015915">
    <property type="entry name" value="Kelch-typ_b-propeller"/>
</dbReference>
<feature type="signal peptide" evidence="1">
    <location>
        <begin position="1"/>
        <end position="22"/>
    </location>
</feature>
<gene>
    <name evidence="2" type="ORF">J7I42_14000</name>
</gene>
<dbReference type="EMBL" id="JAGHKO010000002">
    <property type="protein sequence ID" value="MBO9201389.1"/>
    <property type="molecule type" value="Genomic_DNA"/>
</dbReference>
<feature type="chain" id="PRO_5047487159" description="Galactose oxidase" evidence="1">
    <location>
        <begin position="23"/>
        <end position="343"/>
    </location>
</feature>
<dbReference type="Pfam" id="PF24681">
    <property type="entry name" value="Kelch_KLHDC2_KLHL20_DRC7"/>
    <property type="match status" value="1"/>
</dbReference>
<evidence type="ECO:0000313" key="3">
    <source>
        <dbReference type="Proteomes" id="UP000677244"/>
    </source>
</evidence>
<name>A0ABS3YTZ1_9BACT</name>
<evidence type="ECO:0000313" key="2">
    <source>
        <dbReference type="EMBL" id="MBO9201389.1"/>
    </source>
</evidence>
<keyword evidence="1" id="KW-0732">Signal</keyword>